<feature type="domain" description="Exonuclease" evidence="1">
    <location>
        <begin position="19"/>
        <end position="185"/>
    </location>
</feature>
<dbReference type="InterPro" id="IPR036420">
    <property type="entry name" value="BRCT_dom_sf"/>
</dbReference>
<proteinExistence type="predicted"/>
<evidence type="ECO:0000313" key="2">
    <source>
        <dbReference type="EMBL" id="GAA3119022.1"/>
    </source>
</evidence>
<evidence type="ECO:0000259" key="1">
    <source>
        <dbReference type="SMART" id="SM00479"/>
    </source>
</evidence>
<comment type="caution">
    <text evidence="2">The sequence shown here is derived from an EMBL/GenBank/DDBJ whole genome shotgun (WGS) entry which is preliminary data.</text>
</comment>
<dbReference type="Gene3D" id="3.40.50.10190">
    <property type="entry name" value="BRCT domain"/>
    <property type="match status" value="1"/>
</dbReference>
<dbReference type="CDD" id="cd06127">
    <property type="entry name" value="DEDDh"/>
    <property type="match status" value="1"/>
</dbReference>
<dbReference type="RefSeq" id="WP_344855867.1">
    <property type="nucleotide sequence ID" value="NZ_BAAAUT010000004.1"/>
</dbReference>
<gene>
    <name evidence="2" type="ORF">GCM10010466_07380</name>
</gene>
<accession>A0ABP6MMU2</accession>
<dbReference type="InterPro" id="IPR013520">
    <property type="entry name" value="Ribonucl_H"/>
</dbReference>
<keyword evidence="3" id="KW-1185">Reference proteome</keyword>
<dbReference type="Gene3D" id="3.30.420.10">
    <property type="entry name" value="Ribonuclease H-like superfamily/Ribonuclease H"/>
    <property type="match status" value="1"/>
</dbReference>
<dbReference type="Pfam" id="PF00929">
    <property type="entry name" value="RNase_T"/>
    <property type="match status" value="1"/>
</dbReference>
<protein>
    <recommendedName>
        <fullName evidence="1">Exonuclease domain-containing protein</fullName>
    </recommendedName>
</protein>
<dbReference type="PANTHER" id="PTHR30231">
    <property type="entry name" value="DNA POLYMERASE III SUBUNIT EPSILON"/>
    <property type="match status" value="1"/>
</dbReference>
<dbReference type="InterPro" id="IPR036397">
    <property type="entry name" value="RNaseH_sf"/>
</dbReference>
<evidence type="ECO:0000313" key="3">
    <source>
        <dbReference type="Proteomes" id="UP001500320"/>
    </source>
</evidence>
<dbReference type="InterPro" id="IPR012337">
    <property type="entry name" value="RNaseH-like_sf"/>
</dbReference>
<reference evidence="3" key="1">
    <citation type="journal article" date="2019" name="Int. J. Syst. Evol. Microbiol.">
        <title>The Global Catalogue of Microorganisms (GCM) 10K type strain sequencing project: providing services to taxonomists for standard genome sequencing and annotation.</title>
        <authorList>
            <consortium name="The Broad Institute Genomics Platform"/>
            <consortium name="The Broad Institute Genome Sequencing Center for Infectious Disease"/>
            <person name="Wu L."/>
            <person name="Ma J."/>
        </authorList>
    </citation>
    <scope>NUCLEOTIDE SEQUENCE [LARGE SCALE GENOMIC DNA]</scope>
    <source>
        <strain evidence="3">JCM 9373</strain>
    </source>
</reference>
<dbReference type="SMART" id="SM00479">
    <property type="entry name" value="EXOIII"/>
    <property type="match status" value="1"/>
</dbReference>
<dbReference type="EMBL" id="BAAAUT010000004">
    <property type="protein sequence ID" value="GAA3119022.1"/>
    <property type="molecule type" value="Genomic_DNA"/>
</dbReference>
<sequence length="536" mass="57174">MIAYGQLTRRQGIDPRSLTFAVVDLETTGLHPAKGSRICEIGIVRMRGDGTVLDEYSTLVDPGLRITNDEYHGITNADVKGAPAFEHVAGDVLAYLSGTVVVGHNVEFEDAFLTAEFGRLGINLSGVPGLCTLVTSRSQLDRYGYRLGDIASLITGEWPRASHSALGDARTLAWTLSKLIAEAPQPLAWAGPAPVVLPPYPRTGFIAPRAAGLRKGTDGWLAMLTARLPLMVQPPTPRLDAVADYQAMLAHTLADGRIVGEEAGQLAVLAARAGLTQSTARQVHERFLADVRARAEADGVVTAAELKELQRAARELASSHLISDLEEASAADRARRNGPLKGWRLLPVGDASGVVDVMDFAVSHGATVAVNVTKTVRLVVATDDAEDDPRLGKAAAAGIRVLPPEEALRLLEKEVEDARGGLFASAEGQALSEQLAAEREQQARTGRPEWHQFWRRTELSPAEYKAQFVDRYSDWEVGGNGRTAIYVSVPVPPRPVASPERGKRGAAKQGSGCAGALLIFGGLAAGLAEALRQILV</sequence>
<dbReference type="PANTHER" id="PTHR30231:SF41">
    <property type="entry name" value="DNA POLYMERASE III SUBUNIT EPSILON"/>
    <property type="match status" value="1"/>
</dbReference>
<name>A0ABP6MMU2_9ACTN</name>
<dbReference type="Proteomes" id="UP001500320">
    <property type="component" value="Unassembled WGS sequence"/>
</dbReference>
<organism evidence="2 3">
    <name type="scientific">Planomonospora alba</name>
    <dbReference type="NCBI Taxonomy" id="161354"/>
    <lineage>
        <taxon>Bacteria</taxon>
        <taxon>Bacillati</taxon>
        <taxon>Actinomycetota</taxon>
        <taxon>Actinomycetes</taxon>
        <taxon>Streptosporangiales</taxon>
        <taxon>Streptosporangiaceae</taxon>
        <taxon>Planomonospora</taxon>
    </lineage>
</organism>
<dbReference type="SUPFAM" id="SSF53098">
    <property type="entry name" value="Ribonuclease H-like"/>
    <property type="match status" value="1"/>
</dbReference>